<evidence type="ECO:0000313" key="5">
    <source>
        <dbReference type="Proteomes" id="UP000531581"/>
    </source>
</evidence>
<dbReference type="Proteomes" id="UP000531581">
    <property type="component" value="Unassembled WGS sequence"/>
</dbReference>
<feature type="compositionally biased region" description="Basic and acidic residues" evidence="2">
    <location>
        <begin position="29"/>
        <end position="66"/>
    </location>
</feature>
<reference evidence="4 5" key="1">
    <citation type="submission" date="2020-05" db="EMBL/GenBank/DDBJ databases">
        <title>Draft Genome Sequences of Sphingomonas sp. Isolated from the International Space Station.</title>
        <authorList>
            <person name="Bijlani S."/>
            <person name="Singh N.K."/>
            <person name="Mason C.E."/>
            <person name="Wang C.C."/>
            <person name="Venkateswaran K."/>
        </authorList>
    </citation>
    <scope>NUCLEOTIDE SEQUENCE [LARGE SCALE GENOMIC DNA]</scope>
    <source>
        <strain evidence="4">ISS-IIF7SWP</strain>
    </source>
</reference>
<protein>
    <submittedName>
        <fullName evidence="4">DUF2493 domain-containing protein</fullName>
    </submittedName>
</protein>
<dbReference type="RefSeq" id="WP_170171778.1">
    <property type="nucleotide sequence ID" value="NZ_JABEOW010000046.1"/>
</dbReference>
<name>A0A7Y7USG4_9SPHN</name>
<proteinExistence type="predicted"/>
<sequence length="388" mass="42471">MTNGPTSARFTSFTALGEALAQQPSTRAEAARKGWETRRNNAARTDGHDCDPADDTAEHDNASESRAAEIAESIAEATATTNFQEAFGDVGALSIVELGGDAQELDMPEPIEAQHDCAAIMATLFDLFRDTRLEPSAQAIAWGFVNSFHFEAQKLEREEDALCRDLGEMTRRYDPSEIYATEMEELQLRAQTMTERRAAIECMRDYAADCYRAQSGHPWSPARGSKVSSGGTASQIAALDFLKARAQDHREKRNPTGPLVVFSGGQEWHDFQQLWDKLDQIKARVPHMTLCTTAQRKGCDMIAAAWAASRGVAVVAFTPQTGRYGNRAGFVRNEQLAKLAPVEAIVCQGSGLQSNLLQVLKNARVPTHAFRIDGQAPAPTASNRQAIR</sequence>
<evidence type="ECO:0000259" key="3">
    <source>
        <dbReference type="Pfam" id="PF10686"/>
    </source>
</evidence>
<feature type="region of interest" description="Disordered" evidence="2">
    <location>
        <begin position="17"/>
        <end position="66"/>
    </location>
</feature>
<organism evidence="4 5">
    <name type="scientific">Sphingomonas sanguinis</name>
    <dbReference type="NCBI Taxonomy" id="33051"/>
    <lineage>
        <taxon>Bacteria</taxon>
        <taxon>Pseudomonadati</taxon>
        <taxon>Pseudomonadota</taxon>
        <taxon>Alphaproteobacteria</taxon>
        <taxon>Sphingomonadales</taxon>
        <taxon>Sphingomonadaceae</taxon>
        <taxon>Sphingomonas</taxon>
    </lineage>
</organism>
<dbReference type="AlphaFoldDB" id="A0A7Y7USG4"/>
<dbReference type="InterPro" id="IPR019627">
    <property type="entry name" value="YAcAr"/>
</dbReference>
<feature type="coiled-coil region" evidence="1">
    <location>
        <begin position="152"/>
        <end position="203"/>
    </location>
</feature>
<dbReference type="Pfam" id="PF10686">
    <property type="entry name" value="YAcAr"/>
    <property type="match status" value="1"/>
</dbReference>
<evidence type="ECO:0000313" key="4">
    <source>
        <dbReference type="EMBL" id="NVP33302.1"/>
    </source>
</evidence>
<gene>
    <name evidence="4" type="ORF">HLV41_19900</name>
</gene>
<dbReference type="EMBL" id="JABYQV010000032">
    <property type="protein sequence ID" value="NVP33302.1"/>
    <property type="molecule type" value="Genomic_DNA"/>
</dbReference>
<feature type="domain" description="YspA cpYpsA-related SLOG" evidence="3">
    <location>
        <begin position="259"/>
        <end position="323"/>
    </location>
</feature>
<evidence type="ECO:0000256" key="2">
    <source>
        <dbReference type="SAM" id="MobiDB-lite"/>
    </source>
</evidence>
<keyword evidence="1" id="KW-0175">Coiled coil</keyword>
<accession>A0A7Y7USG4</accession>
<evidence type="ECO:0000256" key="1">
    <source>
        <dbReference type="SAM" id="Coils"/>
    </source>
</evidence>
<comment type="caution">
    <text evidence="4">The sequence shown here is derived from an EMBL/GenBank/DDBJ whole genome shotgun (WGS) entry which is preliminary data.</text>
</comment>